<evidence type="ECO:0000256" key="4">
    <source>
        <dbReference type="ARBA" id="ARBA00022989"/>
    </source>
</evidence>
<comment type="caution">
    <text evidence="8">The sequence shown here is derived from an EMBL/GenBank/DDBJ whole genome shotgun (WGS) entry which is preliminary data.</text>
</comment>
<evidence type="ECO:0000256" key="5">
    <source>
        <dbReference type="ARBA" id="ARBA00023136"/>
    </source>
</evidence>
<keyword evidence="9" id="KW-1185">Reference proteome</keyword>
<keyword evidence="5 6" id="KW-0472">Membrane</keyword>
<organism evidence="8 9">
    <name type="scientific">Phtheirospermum japonicum</name>
    <dbReference type="NCBI Taxonomy" id="374723"/>
    <lineage>
        <taxon>Eukaryota</taxon>
        <taxon>Viridiplantae</taxon>
        <taxon>Streptophyta</taxon>
        <taxon>Embryophyta</taxon>
        <taxon>Tracheophyta</taxon>
        <taxon>Spermatophyta</taxon>
        <taxon>Magnoliopsida</taxon>
        <taxon>eudicotyledons</taxon>
        <taxon>Gunneridae</taxon>
        <taxon>Pentapetalae</taxon>
        <taxon>asterids</taxon>
        <taxon>lamiids</taxon>
        <taxon>Lamiales</taxon>
        <taxon>Orobanchaceae</taxon>
        <taxon>Orobanchaceae incertae sedis</taxon>
        <taxon>Phtheirospermum</taxon>
    </lineage>
</organism>
<dbReference type="GO" id="GO:0022857">
    <property type="term" value="F:transmembrane transporter activity"/>
    <property type="evidence" value="ECO:0007669"/>
    <property type="project" value="InterPro"/>
</dbReference>
<evidence type="ECO:0000256" key="1">
    <source>
        <dbReference type="ARBA" id="ARBA00004141"/>
    </source>
</evidence>
<comment type="subcellular location">
    <subcellularLocation>
        <location evidence="1 6">Membrane</location>
        <topology evidence="1 6">Multi-pass membrane protein</topology>
    </subcellularLocation>
</comment>
<feature type="transmembrane region" description="Helical" evidence="6">
    <location>
        <begin position="101"/>
        <end position="120"/>
    </location>
</feature>
<evidence type="ECO:0000256" key="3">
    <source>
        <dbReference type="ARBA" id="ARBA00022692"/>
    </source>
</evidence>
<accession>A0A830CM23</accession>
<gene>
    <name evidence="8" type="ORF">PHJA_001867500</name>
</gene>
<keyword evidence="4 6" id="KW-1133">Transmembrane helix</keyword>
<comment type="caution">
    <text evidence="6">Lacks conserved residue(s) required for the propagation of feature annotation.</text>
</comment>
<proteinExistence type="inferred from homology"/>
<dbReference type="Pfam" id="PF00892">
    <property type="entry name" value="EamA"/>
    <property type="match status" value="1"/>
</dbReference>
<feature type="transmembrane region" description="Helical" evidence="6">
    <location>
        <begin position="66"/>
        <end position="89"/>
    </location>
</feature>
<dbReference type="InterPro" id="IPR030184">
    <property type="entry name" value="WAT1-related"/>
</dbReference>
<keyword evidence="3 6" id="KW-0812">Transmembrane</keyword>
<protein>
    <recommendedName>
        <fullName evidence="6">WAT1-related protein</fullName>
    </recommendedName>
</protein>
<dbReference type="InterPro" id="IPR000620">
    <property type="entry name" value="EamA_dom"/>
</dbReference>
<dbReference type="GO" id="GO:0016020">
    <property type="term" value="C:membrane"/>
    <property type="evidence" value="ECO:0007669"/>
    <property type="project" value="UniProtKB-SubCell"/>
</dbReference>
<feature type="domain" description="EamA" evidence="7">
    <location>
        <begin position="9"/>
        <end position="115"/>
    </location>
</feature>
<name>A0A830CM23_9LAMI</name>
<dbReference type="OrthoDB" id="1746609at2759"/>
<comment type="similarity">
    <text evidence="2 6">Belongs to the drug/metabolite transporter (DMT) superfamily. Plant drug/metabolite exporter (P-DME) (TC 2.A.7.4) family.</text>
</comment>
<evidence type="ECO:0000313" key="9">
    <source>
        <dbReference type="Proteomes" id="UP000653305"/>
    </source>
</evidence>
<dbReference type="PANTHER" id="PTHR31218">
    <property type="entry name" value="WAT1-RELATED PROTEIN"/>
    <property type="match status" value="1"/>
</dbReference>
<feature type="transmembrane region" description="Helical" evidence="6">
    <location>
        <begin position="6"/>
        <end position="23"/>
    </location>
</feature>
<dbReference type="AlphaFoldDB" id="A0A830CM23"/>
<sequence length="121" mass="13195">MESSLPFMGMLLAVTALATNMIIGKMAMSNGTSNFILTVYSNALATLILFPRGFLFHRSKHPPLTFPIICKIFLLAIFGCLADIGSYAGIKYSSPTLGTKLLNLVPGFTYILAIICRLQFL</sequence>
<dbReference type="EMBL" id="BMAC01000477">
    <property type="protein sequence ID" value="GFP97234.1"/>
    <property type="molecule type" value="Genomic_DNA"/>
</dbReference>
<evidence type="ECO:0000256" key="2">
    <source>
        <dbReference type="ARBA" id="ARBA00007635"/>
    </source>
</evidence>
<feature type="transmembrane region" description="Helical" evidence="6">
    <location>
        <begin position="35"/>
        <end position="54"/>
    </location>
</feature>
<reference evidence="8" key="1">
    <citation type="submission" date="2020-07" db="EMBL/GenBank/DDBJ databases">
        <title>Ethylene signaling mediates host invasion by parasitic plants.</title>
        <authorList>
            <person name="Yoshida S."/>
        </authorList>
    </citation>
    <scope>NUCLEOTIDE SEQUENCE</scope>
    <source>
        <strain evidence="8">Okayama</strain>
    </source>
</reference>
<evidence type="ECO:0000313" key="8">
    <source>
        <dbReference type="EMBL" id="GFP97234.1"/>
    </source>
</evidence>
<dbReference type="Proteomes" id="UP000653305">
    <property type="component" value="Unassembled WGS sequence"/>
</dbReference>
<evidence type="ECO:0000259" key="7">
    <source>
        <dbReference type="Pfam" id="PF00892"/>
    </source>
</evidence>
<evidence type="ECO:0000256" key="6">
    <source>
        <dbReference type="RuleBase" id="RU363077"/>
    </source>
</evidence>